<dbReference type="AlphaFoldDB" id="A0A098BWG1"/>
<evidence type="ECO:0000313" key="2">
    <source>
        <dbReference type="Proteomes" id="UP000032417"/>
    </source>
</evidence>
<organism evidence="1 2">
    <name type="scientific">Fermentimonas caenicola</name>
    <dbReference type="NCBI Taxonomy" id="1562970"/>
    <lineage>
        <taxon>Bacteria</taxon>
        <taxon>Pseudomonadati</taxon>
        <taxon>Bacteroidota</taxon>
        <taxon>Bacteroidia</taxon>
        <taxon>Bacteroidales</taxon>
        <taxon>Dysgonomonadaceae</taxon>
        <taxon>Fermentimonas</taxon>
    </lineage>
</organism>
<reference evidence="1 2" key="1">
    <citation type="submission" date="2014-08" db="EMBL/GenBank/DDBJ databases">
        <authorList>
            <person name="Wibberg D."/>
        </authorList>
    </citation>
    <scope>NUCLEOTIDE SEQUENCE [LARGE SCALE GENOMIC DNA]</scope>
    <source>
        <strain evidence="2">ING2-E5B</strain>
    </source>
</reference>
<accession>A0A098BWG1</accession>
<proteinExistence type="predicted"/>
<dbReference type="STRING" id="1562970.ING2E5B_0230"/>
<dbReference type="HOGENOM" id="CLU_064655_0_1_10"/>
<gene>
    <name evidence="1" type="ORF">ING2E5B_0230</name>
</gene>
<dbReference type="EMBL" id="LN515532">
    <property type="protein sequence ID" value="CEA15000.1"/>
    <property type="molecule type" value="Genomic_DNA"/>
</dbReference>
<evidence type="ECO:0000313" key="1">
    <source>
        <dbReference type="EMBL" id="CEA15000.1"/>
    </source>
</evidence>
<sequence>MKKILVIFIALAVVGYLIFSADYFRESSHNSVCEEFVVIVKDSTQTQFVTAREVEDLVKKYKLYPVGKPFKEINTLAIRDTILGNRLIESADVFITSSSTIVATIRQREPILRVVSDIKGNFYVDKDRKIMPVSSSFAVYVPIATGVIDEEFAQNELYDFAMFLRNNSEWDAWIEQIVVRSDNEVVLIPRAGDFKIIMGDIDDYHSKLDKFARFVDGGLNVVGWNRYSEINLKYENQVVCTRK</sequence>
<protein>
    <recommendedName>
        <fullName evidence="3">Cell division protein FtsQ</fullName>
    </recommendedName>
</protein>
<keyword evidence="2" id="KW-1185">Reference proteome</keyword>
<dbReference type="Proteomes" id="UP000032417">
    <property type="component" value="Chromosome 1"/>
</dbReference>
<name>A0A098BWG1_9BACT</name>
<dbReference type="KEGG" id="pbt:ING2E5B_0230"/>
<evidence type="ECO:0008006" key="3">
    <source>
        <dbReference type="Google" id="ProtNLM"/>
    </source>
</evidence>